<dbReference type="Pfam" id="PF12833">
    <property type="entry name" value="HTH_18"/>
    <property type="match status" value="1"/>
</dbReference>
<protein>
    <submittedName>
        <fullName evidence="5">AraC family transcriptional regulator</fullName>
    </submittedName>
</protein>
<evidence type="ECO:0000256" key="3">
    <source>
        <dbReference type="ARBA" id="ARBA00023163"/>
    </source>
</evidence>
<dbReference type="Gene3D" id="2.60.120.280">
    <property type="entry name" value="Regulatory protein AraC"/>
    <property type="match status" value="1"/>
</dbReference>
<evidence type="ECO:0000313" key="6">
    <source>
        <dbReference type="Proteomes" id="UP000274920"/>
    </source>
</evidence>
<evidence type="ECO:0000256" key="1">
    <source>
        <dbReference type="ARBA" id="ARBA00023015"/>
    </source>
</evidence>
<dbReference type="PANTHER" id="PTHR43280:SF28">
    <property type="entry name" value="HTH-TYPE TRANSCRIPTIONAL ACTIVATOR RHAS"/>
    <property type="match status" value="1"/>
</dbReference>
<dbReference type="SUPFAM" id="SSF51215">
    <property type="entry name" value="Regulatory protein AraC"/>
    <property type="match status" value="1"/>
</dbReference>
<dbReference type="InterPro" id="IPR037923">
    <property type="entry name" value="HTH-like"/>
</dbReference>
<dbReference type="SMART" id="SM00342">
    <property type="entry name" value="HTH_ARAC"/>
    <property type="match status" value="1"/>
</dbReference>
<dbReference type="Proteomes" id="UP000274920">
    <property type="component" value="Unassembled WGS sequence"/>
</dbReference>
<sequence length="324" mass="38100">MFDHIHLHKTVYRRGEQPLSRISPETLPVERLLELPDDTVFFQDCSYCLEGVGFSCSNHPLTEFALKNFFYIQSFSILDAGASYYTRRKNFHSYLISYTYEGEGYLEYEDESCSVKEGEGFFIDCRKPHYYRTEGTHWKHSDLHFSGSYSEYIYQQYINGGNAHFCQPLDGEFLPMLERLIELHETIAPCRELQISSQLESLLVLLLCKTPKYENTVKKIPEHLKYLISYIENNYAGPLTLDYLSEFSSISKYHLCRLFKKYLGFTPNEYIIRLRIENAKKLLKNTMLPANKIGSIVGIQDENYFYRMFKQRTGLSPHDYREHG</sequence>
<dbReference type="EMBL" id="RHJS01000002">
    <property type="protein sequence ID" value="RRK30984.1"/>
    <property type="molecule type" value="Genomic_DNA"/>
</dbReference>
<gene>
    <name evidence="5" type="ORF">EBB54_06080</name>
</gene>
<reference evidence="5" key="1">
    <citation type="submission" date="2018-10" db="EMBL/GenBank/DDBJ databases">
        <title>Schaedlerella arabinophila gen. nov. sp. nov., isolated from the mouse intestinal tract and comparative analysis with the genome of the closely related altered Schaedler flora strain ASF502.</title>
        <authorList>
            <person name="Miyake S."/>
            <person name="Soh M."/>
            <person name="Seedorf H."/>
        </authorList>
    </citation>
    <scope>NUCLEOTIDE SEQUENCE [LARGE SCALE GENOMIC DNA]</scope>
    <source>
        <strain evidence="5">DSM 106076</strain>
    </source>
</reference>
<evidence type="ECO:0000256" key="2">
    <source>
        <dbReference type="ARBA" id="ARBA00023125"/>
    </source>
</evidence>
<keyword evidence="1" id="KW-0805">Transcription regulation</keyword>
<evidence type="ECO:0000259" key="4">
    <source>
        <dbReference type="PROSITE" id="PS01124"/>
    </source>
</evidence>
<dbReference type="GO" id="GO:0003700">
    <property type="term" value="F:DNA-binding transcription factor activity"/>
    <property type="evidence" value="ECO:0007669"/>
    <property type="project" value="InterPro"/>
</dbReference>
<dbReference type="SUPFAM" id="SSF46689">
    <property type="entry name" value="Homeodomain-like"/>
    <property type="match status" value="2"/>
</dbReference>
<dbReference type="Gene3D" id="1.10.10.60">
    <property type="entry name" value="Homeodomain-like"/>
    <property type="match status" value="2"/>
</dbReference>
<organism evidence="5 6">
    <name type="scientific">Schaedlerella arabinosiphila</name>
    <dbReference type="NCBI Taxonomy" id="2044587"/>
    <lineage>
        <taxon>Bacteria</taxon>
        <taxon>Bacillati</taxon>
        <taxon>Bacillota</taxon>
        <taxon>Clostridia</taxon>
        <taxon>Lachnospirales</taxon>
        <taxon>Lachnospiraceae</taxon>
        <taxon>Schaedlerella</taxon>
    </lineage>
</organism>
<dbReference type="PANTHER" id="PTHR43280">
    <property type="entry name" value="ARAC-FAMILY TRANSCRIPTIONAL REGULATOR"/>
    <property type="match status" value="1"/>
</dbReference>
<dbReference type="RefSeq" id="WP_125126744.1">
    <property type="nucleotide sequence ID" value="NZ_RHJS01000002.1"/>
</dbReference>
<name>A0A3R8LWT6_9FIRM</name>
<dbReference type="Pfam" id="PF02311">
    <property type="entry name" value="AraC_binding"/>
    <property type="match status" value="1"/>
</dbReference>
<dbReference type="InterPro" id="IPR003313">
    <property type="entry name" value="AraC-bd"/>
</dbReference>
<proteinExistence type="predicted"/>
<keyword evidence="2" id="KW-0238">DNA-binding</keyword>
<dbReference type="GO" id="GO:0043565">
    <property type="term" value="F:sequence-specific DNA binding"/>
    <property type="evidence" value="ECO:0007669"/>
    <property type="project" value="InterPro"/>
</dbReference>
<evidence type="ECO:0000313" key="5">
    <source>
        <dbReference type="EMBL" id="RRK30984.1"/>
    </source>
</evidence>
<feature type="domain" description="HTH araC/xylS-type" evidence="4">
    <location>
        <begin position="225"/>
        <end position="323"/>
    </location>
</feature>
<keyword evidence="3" id="KW-0804">Transcription</keyword>
<dbReference type="InterPro" id="IPR018060">
    <property type="entry name" value="HTH_AraC"/>
</dbReference>
<accession>A0A3R8LWT6</accession>
<dbReference type="PROSITE" id="PS01124">
    <property type="entry name" value="HTH_ARAC_FAMILY_2"/>
    <property type="match status" value="1"/>
</dbReference>
<comment type="caution">
    <text evidence="5">The sequence shown here is derived from an EMBL/GenBank/DDBJ whole genome shotgun (WGS) entry which is preliminary data.</text>
</comment>
<keyword evidence="6" id="KW-1185">Reference proteome</keyword>
<dbReference type="InterPro" id="IPR009057">
    <property type="entry name" value="Homeodomain-like_sf"/>
</dbReference>
<dbReference type="AlphaFoldDB" id="A0A3R8LWT6"/>